<keyword evidence="3" id="KW-1185">Reference proteome</keyword>
<sequence>MENAGDKSKLGKESVESNINGENVEEKHVSGDDNAASTAHQDKKKVNPKKPIRTFPQFSIKEAMKIAKTIGEYNAGNPWTPEHIASVLGFSKNTNSFFYLTSASRDYGFTIGTSRAKTIELTALGRKLVFPESPVDEASSIKEAFNNIEVFKKVIEYYHGTNFPEDQYLCNTLKENFDVDPSYHADFLRIFKENINLINQYGYVKSDTTAMSVLSPDTKLVRVEQAGNSKELFVIIPFKEKTQEYPKGYFDEVYNSLIVPAAEKAGYTAKTAKRSGSDVIQSTIVSDIYKADIILADLTEHNPNVLFELGLAIAFKKKVALIKADDTLPIFDIDNLMRVYSYDKKLWKSTLEKDITSLGKHIEATAQTSETTYLELLLKRS</sequence>
<dbReference type="Proteomes" id="UP000032431">
    <property type="component" value="Chromosome I"/>
</dbReference>
<dbReference type="EMBL" id="LM995447">
    <property type="protein sequence ID" value="CDZ23979.1"/>
    <property type="molecule type" value="Genomic_DNA"/>
</dbReference>
<dbReference type="PATRIC" id="fig|29343.3.peg.906"/>
<organism evidence="2 3">
    <name type="scientific">[Clostridium] cellulosi</name>
    <dbReference type="NCBI Taxonomy" id="29343"/>
    <lineage>
        <taxon>Bacteria</taxon>
        <taxon>Bacillati</taxon>
        <taxon>Bacillota</taxon>
        <taxon>Clostridia</taxon>
        <taxon>Eubacteriales</taxon>
        <taxon>Oscillospiraceae</taxon>
        <taxon>Oscillospiraceae incertae sedis</taxon>
    </lineage>
</organism>
<evidence type="ECO:0000256" key="1">
    <source>
        <dbReference type="SAM" id="MobiDB-lite"/>
    </source>
</evidence>
<dbReference type="Gene3D" id="3.40.50.450">
    <property type="match status" value="1"/>
</dbReference>
<reference evidence="3" key="1">
    <citation type="submission" date="2014-07" db="EMBL/GenBank/DDBJ databases">
        <authorList>
            <person name="Wibberg D."/>
        </authorList>
    </citation>
    <scope>NUCLEOTIDE SEQUENCE [LARGE SCALE GENOMIC DNA]</scope>
    <source>
        <strain evidence="3">DG5</strain>
    </source>
</reference>
<accession>A0A078KS88</accession>
<gene>
    <name evidence="2" type="ORF">CCDG5_0851</name>
</gene>
<proteinExistence type="predicted"/>
<dbReference type="HOGENOM" id="CLU_050348_0_0_9"/>
<evidence type="ECO:0000313" key="2">
    <source>
        <dbReference type="EMBL" id="CDZ23979.1"/>
    </source>
</evidence>
<dbReference type="AlphaFoldDB" id="A0A078KS88"/>
<name>A0A078KS88_9FIRM</name>
<dbReference type="KEGG" id="ccel:CCDG5_0851"/>
<dbReference type="SUPFAM" id="SSF52309">
    <property type="entry name" value="N-(deoxy)ribosyltransferase-like"/>
    <property type="match status" value="1"/>
</dbReference>
<protein>
    <submittedName>
        <fullName evidence="2">Uncharacterized protein</fullName>
    </submittedName>
</protein>
<feature type="region of interest" description="Disordered" evidence="1">
    <location>
        <begin position="1"/>
        <end position="51"/>
    </location>
</feature>
<feature type="compositionally biased region" description="Basic and acidic residues" evidence="1">
    <location>
        <begin position="1"/>
        <end position="15"/>
    </location>
</feature>
<evidence type="ECO:0000313" key="3">
    <source>
        <dbReference type="Proteomes" id="UP000032431"/>
    </source>
</evidence>